<dbReference type="KEGG" id="ddu:GF1_11170"/>
<protein>
    <recommendedName>
        <fullName evidence="2">histidine kinase</fullName>
        <ecNumber evidence="2">2.7.13.3</ecNumber>
    </recommendedName>
</protein>
<keyword evidence="13" id="KW-1185">Reference proteome</keyword>
<dbReference type="Pfam" id="PF13426">
    <property type="entry name" value="PAS_9"/>
    <property type="match status" value="1"/>
</dbReference>
<dbReference type="CDD" id="cd00130">
    <property type="entry name" value="PAS"/>
    <property type="match status" value="1"/>
</dbReference>
<evidence type="ECO:0000256" key="6">
    <source>
        <dbReference type="ARBA" id="ARBA00022777"/>
    </source>
</evidence>
<dbReference type="Gene3D" id="3.30.565.10">
    <property type="entry name" value="Histidine kinase-like ATPase, C-terminal domain"/>
    <property type="match status" value="1"/>
</dbReference>
<evidence type="ECO:0000256" key="2">
    <source>
        <dbReference type="ARBA" id="ARBA00012438"/>
    </source>
</evidence>
<dbReference type="EC" id="2.7.13.3" evidence="2"/>
<evidence type="ECO:0000259" key="10">
    <source>
        <dbReference type="PROSITE" id="PS50109"/>
    </source>
</evidence>
<feature type="transmembrane region" description="Helical" evidence="9">
    <location>
        <begin position="209"/>
        <end position="229"/>
    </location>
</feature>
<keyword evidence="6" id="KW-0418">Kinase</keyword>
<reference evidence="12" key="1">
    <citation type="submission" date="2020-12" db="EMBL/GenBank/DDBJ databases">
        <title>Desulfobium dissulfuricans gen. nov., sp. nov., a novel mesophilic, sulfate-reducing bacterium isolated from a deep-sea hydrothermal vent.</title>
        <authorList>
            <person name="Hashimoto Y."/>
            <person name="Tame A."/>
            <person name="Sawayama S."/>
            <person name="Miyazaki J."/>
            <person name="Takai K."/>
            <person name="Nakagawa S."/>
        </authorList>
    </citation>
    <scope>NUCLEOTIDE SEQUENCE</scope>
    <source>
        <strain evidence="12">GF1</strain>
    </source>
</reference>
<evidence type="ECO:0000256" key="9">
    <source>
        <dbReference type="SAM" id="Phobius"/>
    </source>
</evidence>
<evidence type="ECO:0000256" key="5">
    <source>
        <dbReference type="ARBA" id="ARBA00022741"/>
    </source>
</evidence>
<dbReference type="SMART" id="SM00387">
    <property type="entry name" value="HATPase_c"/>
    <property type="match status" value="1"/>
</dbReference>
<evidence type="ECO:0000256" key="1">
    <source>
        <dbReference type="ARBA" id="ARBA00000085"/>
    </source>
</evidence>
<keyword evidence="4" id="KW-0808">Transferase</keyword>
<keyword evidence="9" id="KW-0812">Transmembrane</keyword>
<dbReference type="PANTHER" id="PTHR43065:SF10">
    <property type="entry name" value="PEROXIDE STRESS-ACTIVATED HISTIDINE KINASE MAK3"/>
    <property type="match status" value="1"/>
</dbReference>
<dbReference type="Pfam" id="PF02518">
    <property type="entry name" value="HATPase_c"/>
    <property type="match status" value="1"/>
</dbReference>
<dbReference type="InterPro" id="IPR001610">
    <property type="entry name" value="PAC"/>
</dbReference>
<evidence type="ECO:0000256" key="4">
    <source>
        <dbReference type="ARBA" id="ARBA00022679"/>
    </source>
</evidence>
<dbReference type="CDD" id="cd00082">
    <property type="entry name" value="HisKA"/>
    <property type="match status" value="1"/>
</dbReference>
<feature type="transmembrane region" description="Helical" evidence="9">
    <location>
        <begin position="12"/>
        <end position="32"/>
    </location>
</feature>
<comment type="catalytic activity">
    <reaction evidence="1">
        <text>ATP + protein L-histidine = ADP + protein N-phospho-L-histidine.</text>
        <dbReference type="EC" id="2.7.13.3"/>
    </reaction>
</comment>
<dbReference type="InterPro" id="IPR003594">
    <property type="entry name" value="HATPase_dom"/>
</dbReference>
<dbReference type="EMBL" id="AP024233">
    <property type="protein sequence ID" value="BCO08741.1"/>
    <property type="molecule type" value="Genomic_DNA"/>
</dbReference>
<keyword evidence="8" id="KW-0902">Two-component regulatory system</keyword>
<keyword evidence="3" id="KW-0597">Phosphoprotein</keyword>
<dbReference type="PANTHER" id="PTHR43065">
    <property type="entry name" value="SENSOR HISTIDINE KINASE"/>
    <property type="match status" value="1"/>
</dbReference>
<dbReference type="SUPFAM" id="SSF55785">
    <property type="entry name" value="PYP-like sensor domain (PAS domain)"/>
    <property type="match status" value="1"/>
</dbReference>
<dbReference type="SUPFAM" id="SSF47384">
    <property type="entry name" value="Homodimeric domain of signal transducing histidine kinase"/>
    <property type="match status" value="1"/>
</dbReference>
<dbReference type="PROSITE" id="PS50113">
    <property type="entry name" value="PAC"/>
    <property type="match status" value="1"/>
</dbReference>
<dbReference type="InterPro" id="IPR004358">
    <property type="entry name" value="Sig_transdc_His_kin-like_C"/>
</dbReference>
<dbReference type="NCBIfam" id="TIGR00229">
    <property type="entry name" value="sensory_box"/>
    <property type="match status" value="1"/>
</dbReference>
<dbReference type="AlphaFoldDB" id="A0A915XKU7"/>
<keyword evidence="9" id="KW-1133">Transmembrane helix</keyword>
<name>A0A915XKU7_9BACT</name>
<evidence type="ECO:0000256" key="8">
    <source>
        <dbReference type="ARBA" id="ARBA00023012"/>
    </source>
</evidence>
<dbReference type="InterPro" id="IPR005467">
    <property type="entry name" value="His_kinase_dom"/>
</dbReference>
<dbReference type="Proteomes" id="UP001063350">
    <property type="component" value="Chromosome"/>
</dbReference>
<dbReference type="Pfam" id="PF00512">
    <property type="entry name" value="HisKA"/>
    <property type="match status" value="1"/>
</dbReference>
<dbReference type="InterPro" id="IPR036097">
    <property type="entry name" value="HisK_dim/P_sf"/>
</dbReference>
<sequence length="584" mass="64750">MQIPSTRVSFKLSWSALAIVIAALMLGTLLAISTVRNLAREQEVMKSFLLDEGLVLIRSFQAGARTSMMHHMMSSSSPLETLVTETAKTDRIAYIHVITEDGVVLATAGRLPPRDRHPASAEVLAAGGPVTTIIAQDENHNPVFEVATEFHMVDMGRRDSPMASMMFRRRQQWMQAQFGENLDKRKVIYIGLYTDEFIQAQQQDLRHTLFMGGLLLLLGSAGFYFLFLYQGARVARATLDTMRLYTRSVIESMPDGLMTLDCGQRIVSVNARAARLAGSPAGKLLGMSVDRVFANWPGEQICTEQGVAALEYEMQRTDNRSIPVRLSASPLKDQEGNRLGTVVIIRDIRELRAMEKQLERSRRLAALGRMAAGIAHEIRNPLGTLRGFAQYFGNQAVDENSREYAQLMVGEVDRLNAAISALLQFSRPRDPEFGKVYPGRLLEKTARLLEHDFRAGHIDFFMDIQCTRTIVADGDLLLQVVLNLLKNALHATPGGGRISLACIEEKDTVQITVSDSGKGMTREEQEKMFDPFFTTRRAGTGLGLAVSHQIVEQHHGHFEVVSAPGKGTKITVVLPVTQKNQTGI</sequence>
<organism evidence="12 13">
    <name type="scientific">Desulfolithobacter dissulfuricans</name>
    <dbReference type="NCBI Taxonomy" id="2795293"/>
    <lineage>
        <taxon>Bacteria</taxon>
        <taxon>Pseudomonadati</taxon>
        <taxon>Thermodesulfobacteriota</taxon>
        <taxon>Desulfobulbia</taxon>
        <taxon>Desulfobulbales</taxon>
        <taxon>Desulfobulbaceae</taxon>
        <taxon>Desulfolithobacter</taxon>
    </lineage>
</organism>
<dbReference type="Gene3D" id="1.10.287.130">
    <property type="match status" value="1"/>
</dbReference>
<dbReference type="InterPro" id="IPR036890">
    <property type="entry name" value="HATPase_C_sf"/>
</dbReference>
<evidence type="ECO:0000313" key="13">
    <source>
        <dbReference type="Proteomes" id="UP001063350"/>
    </source>
</evidence>
<dbReference type="InterPro" id="IPR000700">
    <property type="entry name" value="PAS-assoc_C"/>
</dbReference>
<dbReference type="Gene3D" id="3.30.450.20">
    <property type="entry name" value="PAS domain"/>
    <property type="match status" value="1"/>
</dbReference>
<dbReference type="GO" id="GO:0000155">
    <property type="term" value="F:phosphorelay sensor kinase activity"/>
    <property type="evidence" value="ECO:0007669"/>
    <property type="project" value="InterPro"/>
</dbReference>
<accession>A0A915XKU7</accession>
<evidence type="ECO:0000256" key="7">
    <source>
        <dbReference type="ARBA" id="ARBA00022840"/>
    </source>
</evidence>
<keyword evidence="5" id="KW-0547">Nucleotide-binding</keyword>
<dbReference type="InterPro" id="IPR035965">
    <property type="entry name" value="PAS-like_dom_sf"/>
</dbReference>
<dbReference type="PROSITE" id="PS50109">
    <property type="entry name" value="HIS_KIN"/>
    <property type="match status" value="1"/>
</dbReference>
<keyword evidence="7" id="KW-0067">ATP-binding</keyword>
<dbReference type="SMART" id="SM00086">
    <property type="entry name" value="PAC"/>
    <property type="match status" value="1"/>
</dbReference>
<dbReference type="InterPro" id="IPR003661">
    <property type="entry name" value="HisK_dim/P_dom"/>
</dbReference>
<feature type="domain" description="PAC" evidence="11">
    <location>
        <begin position="308"/>
        <end position="360"/>
    </location>
</feature>
<dbReference type="GO" id="GO:0005524">
    <property type="term" value="F:ATP binding"/>
    <property type="evidence" value="ECO:0007669"/>
    <property type="project" value="UniProtKB-KW"/>
</dbReference>
<dbReference type="SMART" id="SM00388">
    <property type="entry name" value="HisKA"/>
    <property type="match status" value="1"/>
</dbReference>
<evidence type="ECO:0000259" key="11">
    <source>
        <dbReference type="PROSITE" id="PS50113"/>
    </source>
</evidence>
<proteinExistence type="predicted"/>
<gene>
    <name evidence="12" type="ORF">GF1_11170</name>
</gene>
<feature type="domain" description="Histidine kinase" evidence="10">
    <location>
        <begin position="373"/>
        <end position="578"/>
    </location>
</feature>
<dbReference type="SUPFAM" id="SSF55874">
    <property type="entry name" value="ATPase domain of HSP90 chaperone/DNA topoisomerase II/histidine kinase"/>
    <property type="match status" value="1"/>
</dbReference>
<keyword evidence="9" id="KW-0472">Membrane</keyword>
<evidence type="ECO:0000256" key="3">
    <source>
        <dbReference type="ARBA" id="ARBA00022553"/>
    </source>
</evidence>
<dbReference type="InterPro" id="IPR000014">
    <property type="entry name" value="PAS"/>
</dbReference>
<dbReference type="PRINTS" id="PR00344">
    <property type="entry name" value="BCTRLSENSOR"/>
</dbReference>
<evidence type="ECO:0000313" key="12">
    <source>
        <dbReference type="EMBL" id="BCO08741.1"/>
    </source>
</evidence>